<dbReference type="InterPro" id="IPR011009">
    <property type="entry name" value="Kinase-like_dom_sf"/>
</dbReference>
<dbReference type="PANTHER" id="PTHR38248:SF2">
    <property type="entry name" value="FUNK1 11"/>
    <property type="match status" value="1"/>
</dbReference>
<name>A0A8H7F2Z7_AGABI</name>
<feature type="compositionally biased region" description="Basic and acidic residues" evidence="1">
    <location>
        <begin position="679"/>
        <end position="703"/>
    </location>
</feature>
<sequence>MSTSETQAGAFCVHEETLTCAISDFFEEYLPFLPDASWVDRASVYLTRANKLQLPAKDDIHFSCGSTAPIEVSSLISAYLGALRDEPCCDVKNERKWNGYGYMDCPDRKMKSDTPIVDFNVDGVISNMLACEAEEKNEALSTEQTAIPMSFQSTSEQAYVNQRNLELAAAQIINDDPRRTFVYGVSVEGTTMALWYFSRTHSIKSHSFDFTKELETLVRAFLCFLYATEEELGYDASVLRVQYNAEYCYVYKLGTLQYPKYFRTTQVLYHPHASHIASHKCRVWKAVEINNPANLTPTPGALPVALKDSWVTQESVSEKKIQDLIFDRLSNVEETEFDWTPDGLKQKIKDALACPETYFMRVECDWKEAVTKGKESLKDHNALNILPLESNEDFNVPSKKRDYKGRQRYLVIYSDVGESLALATSLSDAVRAIEDIFIALVLLFLAGWVHRDVSEGNIILVRDEHGIRAKLNDLEYARPFNLEDGVDPRTGTPYFMPLEIHRGRSLCPRPVLNRLDVSVMTSNLDKNPRQSKPASPSLRYNFAHDLESLWWIIVWIVLMRIKGAPFLYQMIFAVLDFPHPDRDDFFMMGDLLHNLLHDLIIDALRDRKAHSFLAIYHLRLYEFYLTGKREDDTSYQSIYVAVWEVMQIFIQNMSDVTMALGEPNTTVPSYPIYFPRSQELGKRSRSTDNGIADRKTNRDDGSSKKKQKSGGDVFEGIDEEDTVEEDTVYVQDMASIAREDSNPRITIRSNWD</sequence>
<gene>
    <name evidence="3" type="ORF">Agabi119p4_4264</name>
</gene>
<dbReference type="SUPFAM" id="SSF56112">
    <property type="entry name" value="Protein kinase-like (PK-like)"/>
    <property type="match status" value="1"/>
</dbReference>
<dbReference type="Gene3D" id="1.10.510.10">
    <property type="entry name" value="Transferase(Phosphotransferase) domain 1"/>
    <property type="match status" value="1"/>
</dbReference>
<feature type="region of interest" description="Disordered" evidence="1">
    <location>
        <begin position="678"/>
        <end position="726"/>
    </location>
</feature>
<reference evidence="3 4" key="1">
    <citation type="journal article" name="Sci. Rep.">
        <title>Telomere-to-telomere assembled and centromere annotated genomes of the two main subspecies of the button mushroom Agaricus bisporus reveal especially polymorphic chromosome ends.</title>
        <authorList>
            <person name="Sonnenberg A.S.M."/>
            <person name="Sedaghat-Telgerd N."/>
            <person name="Lavrijssen B."/>
            <person name="Ohm R.A."/>
            <person name="Hendrickx P.M."/>
            <person name="Scholtmeijer K."/>
            <person name="Baars J.J.P."/>
            <person name="van Peer A."/>
        </authorList>
    </citation>
    <scope>NUCLEOTIDE SEQUENCE [LARGE SCALE GENOMIC DNA]</scope>
    <source>
        <strain evidence="3 4">H119_p4</strain>
    </source>
</reference>
<evidence type="ECO:0000313" key="4">
    <source>
        <dbReference type="Proteomes" id="UP000629468"/>
    </source>
</evidence>
<proteinExistence type="predicted"/>
<dbReference type="InterPro" id="IPR040976">
    <property type="entry name" value="Pkinase_fungal"/>
</dbReference>
<feature type="domain" description="Fungal-type protein kinase" evidence="2">
    <location>
        <begin position="121"/>
        <end position="557"/>
    </location>
</feature>
<dbReference type="Proteomes" id="UP000629468">
    <property type="component" value="Unassembled WGS sequence"/>
</dbReference>
<organism evidence="3 4">
    <name type="scientific">Agaricus bisporus var. burnettii</name>
    <dbReference type="NCBI Taxonomy" id="192524"/>
    <lineage>
        <taxon>Eukaryota</taxon>
        <taxon>Fungi</taxon>
        <taxon>Dikarya</taxon>
        <taxon>Basidiomycota</taxon>
        <taxon>Agaricomycotina</taxon>
        <taxon>Agaricomycetes</taxon>
        <taxon>Agaricomycetidae</taxon>
        <taxon>Agaricales</taxon>
        <taxon>Agaricineae</taxon>
        <taxon>Agaricaceae</taxon>
        <taxon>Agaricus</taxon>
    </lineage>
</organism>
<evidence type="ECO:0000259" key="2">
    <source>
        <dbReference type="Pfam" id="PF17667"/>
    </source>
</evidence>
<feature type="compositionally biased region" description="Acidic residues" evidence="1">
    <location>
        <begin position="715"/>
        <end position="726"/>
    </location>
</feature>
<dbReference type="AlphaFoldDB" id="A0A8H7F2Z7"/>
<evidence type="ECO:0000256" key="1">
    <source>
        <dbReference type="SAM" id="MobiDB-lite"/>
    </source>
</evidence>
<accession>A0A8H7F2Z7</accession>
<comment type="caution">
    <text evidence="3">The sequence shown here is derived from an EMBL/GenBank/DDBJ whole genome shotgun (WGS) entry which is preliminary data.</text>
</comment>
<protein>
    <recommendedName>
        <fullName evidence="2">Fungal-type protein kinase domain-containing protein</fullName>
    </recommendedName>
</protein>
<dbReference type="Pfam" id="PF17667">
    <property type="entry name" value="Pkinase_fungal"/>
    <property type="match status" value="1"/>
</dbReference>
<dbReference type="EMBL" id="JABXXO010000006">
    <property type="protein sequence ID" value="KAF7775871.1"/>
    <property type="molecule type" value="Genomic_DNA"/>
</dbReference>
<evidence type="ECO:0000313" key="3">
    <source>
        <dbReference type="EMBL" id="KAF7775871.1"/>
    </source>
</evidence>
<dbReference type="PANTHER" id="PTHR38248">
    <property type="entry name" value="FUNK1 6"/>
    <property type="match status" value="1"/>
</dbReference>